<dbReference type="EMBL" id="CAXITT010000634">
    <property type="protein sequence ID" value="CAL1544608.1"/>
    <property type="molecule type" value="Genomic_DNA"/>
</dbReference>
<dbReference type="PANTHER" id="PTHR46723">
    <property type="entry name" value="LEUCINE-RICH REPEAT AND IQ DOMAIN-CONTAINING PROTEIN 3"/>
    <property type="match status" value="1"/>
</dbReference>
<dbReference type="Gene3D" id="3.80.10.10">
    <property type="entry name" value="Ribonuclease Inhibitor"/>
    <property type="match status" value="1"/>
</dbReference>
<evidence type="ECO:0000256" key="1">
    <source>
        <dbReference type="SAM" id="Coils"/>
    </source>
</evidence>
<keyword evidence="1" id="KW-0175">Coiled coil</keyword>
<dbReference type="Pfam" id="PF14580">
    <property type="entry name" value="LRR_9"/>
    <property type="match status" value="1"/>
</dbReference>
<dbReference type="InterPro" id="IPR001611">
    <property type="entry name" value="Leu-rich_rpt"/>
</dbReference>
<dbReference type="PROSITE" id="PS50096">
    <property type="entry name" value="IQ"/>
    <property type="match status" value="1"/>
</dbReference>
<dbReference type="AlphaFoldDB" id="A0AAV2IIN7"/>
<proteinExistence type="predicted"/>
<evidence type="ECO:0000313" key="4">
    <source>
        <dbReference type="Proteomes" id="UP001497497"/>
    </source>
</evidence>
<reference evidence="3 4" key="1">
    <citation type="submission" date="2024-04" db="EMBL/GenBank/DDBJ databases">
        <authorList>
            <consortium name="Genoscope - CEA"/>
            <person name="William W."/>
        </authorList>
    </citation>
    <scope>NUCLEOTIDE SEQUENCE [LARGE SCALE GENOMIC DNA]</scope>
</reference>
<keyword evidence="4" id="KW-1185">Reference proteome</keyword>
<organism evidence="3 4">
    <name type="scientific">Lymnaea stagnalis</name>
    <name type="common">Great pond snail</name>
    <name type="synonym">Helix stagnalis</name>
    <dbReference type="NCBI Taxonomy" id="6523"/>
    <lineage>
        <taxon>Eukaryota</taxon>
        <taxon>Metazoa</taxon>
        <taxon>Spiralia</taxon>
        <taxon>Lophotrochozoa</taxon>
        <taxon>Mollusca</taxon>
        <taxon>Gastropoda</taxon>
        <taxon>Heterobranchia</taxon>
        <taxon>Euthyneura</taxon>
        <taxon>Panpulmonata</taxon>
        <taxon>Hygrophila</taxon>
        <taxon>Lymnaeoidea</taxon>
        <taxon>Lymnaeidae</taxon>
        <taxon>Lymnaea</taxon>
    </lineage>
</organism>
<accession>A0AAV2IIN7</accession>
<dbReference type="InterPro" id="IPR052859">
    <property type="entry name" value="LRR-IQ_domain_protein"/>
</dbReference>
<sequence>MVSIPDWARFTQLSDNKQHNAQHLLNKFYKQKETEVIKQAEEYGYFFHPTKEALFAHCENQNPQRKDIDTFKLVCLTGVHLRSLGDVGVCSNLTICLLANNFIAKFDSLRNCRQLIKLDLHSNQVSSIPGSSFWSVLRKLHTLYLHDNPLGHFETLQILGSSPCLSILTLHDTPLSLKKNYRHHVVNSILTLKALDHHVISDEEIIEDAVFSGRFTSLGPSFKIDLCPETPQDTTFSLEMATFRAVISKVNTILAKHSPVLIVQRYLRGYLTRRRLGIIKKPMILKLGEIMPPPGTPVLQTNSVRTTLSGENIDYDTYMKNRRPGSIVPEETFRSLYSVTAPSLSEEGPVVINLKKLESGTLLSLQADNVAMETVMAQLEGTGLMHSQSKDKHLKMKEEISDERPKPRTIKDIRQFFGPVVPVHDPSDTEEWDTAKTGFRLTGRKPKFVIADATAEMILSRKAAGQMVRDAETDRMTKELIKPKVKVRPYSSLTNEQRLFNRAQGTMALSCLMAVHKAYKQREKAEKSAAKIENNLGMREERLRARDRIYMYHEQRRAQILKSRDIERSQIVEQLEKRELQRLNSLDKQQECKVRSADISKLSKANQAFMQEFNSQHTSVSNALLRHDRQAKWEDTRTHKKNKVANAKLTEIEQLDVVKNYLEHRQLMRQTETAVARAALHAKMLAEANERIMDARNRVAQQRACQATIQALYPVLPSTIPLSSSAPAGMSRWQGSTTMSEGSRHNHTLHNFQSIALN</sequence>
<name>A0AAV2IIN7_LYMST</name>
<evidence type="ECO:0008006" key="5">
    <source>
        <dbReference type="Google" id="ProtNLM"/>
    </source>
</evidence>
<dbReference type="InterPro" id="IPR032675">
    <property type="entry name" value="LRR_dom_sf"/>
</dbReference>
<dbReference type="SUPFAM" id="SSF52058">
    <property type="entry name" value="L domain-like"/>
    <property type="match status" value="1"/>
</dbReference>
<evidence type="ECO:0000256" key="2">
    <source>
        <dbReference type="SAM" id="MobiDB-lite"/>
    </source>
</evidence>
<dbReference type="Proteomes" id="UP001497497">
    <property type="component" value="Unassembled WGS sequence"/>
</dbReference>
<feature type="region of interest" description="Disordered" evidence="2">
    <location>
        <begin position="727"/>
        <end position="750"/>
    </location>
</feature>
<dbReference type="PROSITE" id="PS51450">
    <property type="entry name" value="LRR"/>
    <property type="match status" value="2"/>
</dbReference>
<feature type="coiled-coil region" evidence="1">
    <location>
        <begin position="515"/>
        <end position="542"/>
    </location>
</feature>
<evidence type="ECO:0000313" key="3">
    <source>
        <dbReference type="EMBL" id="CAL1544608.1"/>
    </source>
</evidence>
<dbReference type="PANTHER" id="PTHR46723:SF1">
    <property type="entry name" value="LEUCINE-RICH REPEAT AND IQ DOMAIN-CONTAINING PROTEIN 3"/>
    <property type="match status" value="1"/>
</dbReference>
<comment type="caution">
    <text evidence="3">The sequence shown here is derived from an EMBL/GenBank/DDBJ whole genome shotgun (WGS) entry which is preliminary data.</text>
</comment>
<gene>
    <name evidence="3" type="ORF">GSLYS_00018121001</name>
</gene>
<protein>
    <recommendedName>
        <fullName evidence="5">Leucine-rich repeat and IQ domain-containing protein 3</fullName>
    </recommendedName>
</protein>